<proteinExistence type="predicted"/>
<accession>A0A5C8ZXG2</accession>
<keyword evidence="3" id="KW-1185">Reference proteome</keyword>
<protein>
    <submittedName>
        <fullName evidence="2">Uncharacterized protein</fullName>
    </submittedName>
</protein>
<evidence type="ECO:0000313" key="2">
    <source>
        <dbReference type="EMBL" id="TXS93263.1"/>
    </source>
</evidence>
<evidence type="ECO:0000256" key="1">
    <source>
        <dbReference type="SAM" id="MobiDB-lite"/>
    </source>
</evidence>
<reference evidence="2 3" key="1">
    <citation type="submission" date="2019-08" db="EMBL/GenBank/DDBJ databases">
        <title>Parahaliea maris sp. nov., isolated from the surface seawater.</title>
        <authorList>
            <person name="Liu Y."/>
        </authorList>
    </citation>
    <scope>NUCLEOTIDE SEQUENCE [LARGE SCALE GENOMIC DNA]</scope>
    <source>
        <strain evidence="2 3">S2-26</strain>
    </source>
</reference>
<sequence length="228" mass="25124">MPNISVPKGHTGLPGYRHSHSPALAAERSARAPTDDSQSQLQELFQLQCDSARRHADWEALEYRMQCLLEQLAGVPPYCGAVSRGLAPPRVASDERWWLELGPVDSARELITLERDGSMLAALSPTDGGRLRLTAYRPLDGHSLERLLYLAAHPHPRFGVHMRVNNWQLAVDEAADADNFFASEQGDSYFAHWPGGLGGEGEFGGQTALAGQLVEMQLRVYQHFSQPG</sequence>
<organism evidence="2 3">
    <name type="scientific">Parahaliea aestuarii</name>
    <dbReference type="NCBI Taxonomy" id="1852021"/>
    <lineage>
        <taxon>Bacteria</taxon>
        <taxon>Pseudomonadati</taxon>
        <taxon>Pseudomonadota</taxon>
        <taxon>Gammaproteobacteria</taxon>
        <taxon>Cellvibrionales</taxon>
        <taxon>Halieaceae</taxon>
        <taxon>Parahaliea</taxon>
    </lineage>
</organism>
<dbReference type="RefSeq" id="WP_148063199.1">
    <property type="nucleotide sequence ID" value="NZ_VRYZ01000002.1"/>
</dbReference>
<dbReference type="OrthoDB" id="6402897at2"/>
<feature type="region of interest" description="Disordered" evidence="1">
    <location>
        <begin position="1"/>
        <end position="38"/>
    </location>
</feature>
<dbReference type="AlphaFoldDB" id="A0A5C8ZXG2"/>
<name>A0A5C8ZXG2_9GAMM</name>
<evidence type="ECO:0000313" key="3">
    <source>
        <dbReference type="Proteomes" id="UP000321933"/>
    </source>
</evidence>
<gene>
    <name evidence="2" type="ORF">FVW59_05325</name>
</gene>
<dbReference type="EMBL" id="VRYZ01000002">
    <property type="protein sequence ID" value="TXS93263.1"/>
    <property type="molecule type" value="Genomic_DNA"/>
</dbReference>
<comment type="caution">
    <text evidence="2">The sequence shown here is derived from an EMBL/GenBank/DDBJ whole genome shotgun (WGS) entry which is preliminary data.</text>
</comment>
<dbReference type="Proteomes" id="UP000321933">
    <property type="component" value="Unassembled WGS sequence"/>
</dbReference>